<dbReference type="Pfam" id="PF05345">
    <property type="entry name" value="He_PIG"/>
    <property type="match status" value="1"/>
</dbReference>
<evidence type="ECO:0000313" key="2">
    <source>
        <dbReference type="Proteomes" id="UP001500416"/>
    </source>
</evidence>
<dbReference type="SUPFAM" id="SSF49313">
    <property type="entry name" value="Cadherin-like"/>
    <property type="match status" value="1"/>
</dbReference>
<protein>
    <submittedName>
        <fullName evidence="1">Uncharacterized protein</fullName>
    </submittedName>
</protein>
<comment type="caution">
    <text evidence="1">The sequence shown here is derived from an EMBL/GenBank/DDBJ whole genome shotgun (WGS) entry which is preliminary data.</text>
</comment>
<evidence type="ECO:0000313" key="1">
    <source>
        <dbReference type="EMBL" id="GAA0240439.1"/>
    </source>
</evidence>
<dbReference type="EMBL" id="BAAABU010000010">
    <property type="protein sequence ID" value="GAA0240439.1"/>
    <property type="molecule type" value="Genomic_DNA"/>
</dbReference>
<reference evidence="1 2" key="1">
    <citation type="journal article" date="2019" name="Int. J. Syst. Evol. Microbiol.">
        <title>The Global Catalogue of Microorganisms (GCM) 10K type strain sequencing project: providing services to taxonomists for standard genome sequencing and annotation.</title>
        <authorList>
            <consortium name="The Broad Institute Genomics Platform"/>
            <consortium name="The Broad Institute Genome Sequencing Center for Infectious Disease"/>
            <person name="Wu L."/>
            <person name="Ma J."/>
        </authorList>
    </citation>
    <scope>NUCLEOTIDE SEQUENCE [LARGE SCALE GENOMIC DNA]</scope>
    <source>
        <strain evidence="1 2">JCM 3380</strain>
    </source>
</reference>
<gene>
    <name evidence="1" type="ORF">GCM10010492_44470</name>
</gene>
<dbReference type="InterPro" id="IPR013783">
    <property type="entry name" value="Ig-like_fold"/>
</dbReference>
<accession>A0ABN0U783</accession>
<organism evidence="1 2">
    <name type="scientific">Saccharothrix mutabilis subsp. mutabilis</name>
    <dbReference type="NCBI Taxonomy" id="66855"/>
    <lineage>
        <taxon>Bacteria</taxon>
        <taxon>Bacillati</taxon>
        <taxon>Actinomycetota</taxon>
        <taxon>Actinomycetes</taxon>
        <taxon>Pseudonocardiales</taxon>
        <taxon>Pseudonocardiaceae</taxon>
        <taxon>Saccharothrix</taxon>
    </lineage>
</organism>
<keyword evidence="2" id="KW-1185">Reference proteome</keyword>
<proteinExistence type="predicted"/>
<dbReference type="Proteomes" id="UP001500416">
    <property type="component" value="Unassembled WGS sequence"/>
</dbReference>
<dbReference type="Gene3D" id="2.60.40.10">
    <property type="entry name" value="Immunoglobulins"/>
    <property type="match status" value="1"/>
</dbReference>
<name>A0ABN0U783_9PSEU</name>
<dbReference type="InterPro" id="IPR015919">
    <property type="entry name" value="Cadherin-like_sf"/>
</dbReference>
<dbReference type="RefSeq" id="WP_343935775.1">
    <property type="nucleotide sequence ID" value="NZ_BAAABU010000010.1"/>
</dbReference>
<sequence>MSLQPTASGGSGGYRFTASGLPAGLSINASTGLISGTSTTWANYHPTVTVTDSSGARAEVSFYWFIFPH</sequence>